<sequence length="127" mass="14260">MIQDNVKAIIERYLEAYNAFDLASMIDLLHEEIVFRNVVNGEPNMETKGIPAFRELAEQSAALFASRNQQALQYRHTPDGIEVDIDYTAFLAADLPNGLKAGEQLKLNGKSVFDIRGGQIVRIEDYS</sequence>
<gene>
    <name evidence="2" type="ORF">ACFOZ8_04870</name>
</gene>
<dbReference type="SUPFAM" id="SSF54427">
    <property type="entry name" value="NTF2-like"/>
    <property type="match status" value="1"/>
</dbReference>
<dbReference type="Gene3D" id="3.10.450.50">
    <property type="match status" value="1"/>
</dbReference>
<evidence type="ECO:0000313" key="3">
    <source>
        <dbReference type="Proteomes" id="UP001595715"/>
    </source>
</evidence>
<comment type="caution">
    <text evidence="2">The sequence shown here is derived from an EMBL/GenBank/DDBJ whole genome shotgun (WGS) entry which is preliminary data.</text>
</comment>
<dbReference type="EMBL" id="JBHSAM010000014">
    <property type="protein sequence ID" value="MFC4098985.1"/>
    <property type="molecule type" value="Genomic_DNA"/>
</dbReference>
<evidence type="ECO:0000313" key="2">
    <source>
        <dbReference type="EMBL" id="MFC4098985.1"/>
    </source>
</evidence>
<dbReference type="InterPro" id="IPR037401">
    <property type="entry name" value="SnoaL-like"/>
</dbReference>
<feature type="domain" description="SnoaL-like" evidence="1">
    <location>
        <begin position="10"/>
        <end position="123"/>
    </location>
</feature>
<evidence type="ECO:0000259" key="1">
    <source>
        <dbReference type="Pfam" id="PF12680"/>
    </source>
</evidence>
<dbReference type="RefSeq" id="WP_377717677.1">
    <property type="nucleotide sequence ID" value="NZ_JBHSAM010000014.1"/>
</dbReference>
<name>A0ABV8JWN4_9BACL</name>
<organism evidence="2 3">
    <name type="scientific">Paenibacillus xanthanilyticus</name>
    <dbReference type="NCBI Taxonomy" id="1783531"/>
    <lineage>
        <taxon>Bacteria</taxon>
        <taxon>Bacillati</taxon>
        <taxon>Bacillota</taxon>
        <taxon>Bacilli</taxon>
        <taxon>Bacillales</taxon>
        <taxon>Paenibacillaceae</taxon>
        <taxon>Paenibacillus</taxon>
    </lineage>
</organism>
<dbReference type="Proteomes" id="UP001595715">
    <property type="component" value="Unassembled WGS sequence"/>
</dbReference>
<reference evidence="3" key="1">
    <citation type="journal article" date="2019" name="Int. J. Syst. Evol. Microbiol.">
        <title>The Global Catalogue of Microorganisms (GCM) 10K type strain sequencing project: providing services to taxonomists for standard genome sequencing and annotation.</title>
        <authorList>
            <consortium name="The Broad Institute Genomics Platform"/>
            <consortium name="The Broad Institute Genome Sequencing Center for Infectious Disease"/>
            <person name="Wu L."/>
            <person name="Ma J."/>
        </authorList>
    </citation>
    <scope>NUCLEOTIDE SEQUENCE [LARGE SCALE GENOMIC DNA]</scope>
    <source>
        <strain evidence="3">IBRC-M 10987</strain>
    </source>
</reference>
<keyword evidence="3" id="KW-1185">Reference proteome</keyword>
<protein>
    <submittedName>
        <fullName evidence="2">Nuclear transport factor 2 family protein</fullName>
    </submittedName>
</protein>
<dbReference type="Pfam" id="PF12680">
    <property type="entry name" value="SnoaL_2"/>
    <property type="match status" value="1"/>
</dbReference>
<dbReference type="InterPro" id="IPR032710">
    <property type="entry name" value="NTF2-like_dom_sf"/>
</dbReference>
<proteinExistence type="predicted"/>
<accession>A0ABV8JWN4</accession>